<evidence type="ECO:0000313" key="2">
    <source>
        <dbReference type="Proteomes" id="UP000237000"/>
    </source>
</evidence>
<gene>
    <name evidence="1" type="ORF">TorRG33x02_233060</name>
</gene>
<keyword evidence="2" id="KW-1185">Reference proteome</keyword>
<protein>
    <submittedName>
        <fullName evidence="1">Uncharacterized protein</fullName>
    </submittedName>
</protein>
<evidence type="ECO:0000313" key="1">
    <source>
        <dbReference type="EMBL" id="PON80898.1"/>
    </source>
</evidence>
<reference evidence="2" key="1">
    <citation type="submission" date="2016-06" db="EMBL/GenBank/DDBJ databases">
        <title>Parallel loss of symbiosis genes in relatives of nitrogen-fixing non-legume Parasponia.</title>
        <authorList>
            <person name="Van Velzen R."/>
            <person name="Holmer R."/>
            <person name="Bu F."/>
            <person name="Rutten L."/>
            <person name="Van Zeijl A."/>
            <person name="Liu W."/>
            <person name="Santuari L."/>
            <person name="Cao Q."/>
            <person name="Sharma T."/>
            <person name="Shen D."/>
            <person name="Roswanjaya Y."/>
            <person name="Wardhani T."/>
            <person name="Kalhor M.S."/>
            <person name="Jansen J."/>
            <person name="Van den Hoogen J."/>
            <person name="Gungor B."/>
            <person name="Hartog M."/>
            <person name="Hontelez J."/>
            <person name="Verver J."/>
            <person name="Yang W.-C."/>
            <person name="Schijlen E."/>
            <person name="Repin R."/>
            <person name="Schilthuizen M."/>
            <person name="Schranz E."/>
            <person name="Heidstra R."/>
            <person name="Miyata K."/>
            <person name="Fedorova E."/>
            <person name="Kohlen W."/>
            <person name="Bisseling T."/>
            <person name="Smit S."/>
            <person name="Geurts R."/>
        </authorList>
    </citation>
    <scope>NUCLEOTIDE SEQUENCE [LARGE SCALE GENOMIC DNA]</scope>
    <source>
        <strain evidence="2">cv. RG33-2</strain>
    </source>
</reference>
<dbReference type="AlphaFoldDB" id="A0A2P5E5T8"/>
<comment type="caution">
    <text evidence="1">The sequence shown here is derived from an EMBL/GenBank/DDBJ whole genome shotgun (WGS) entry which is preliminary data.</text>
</comment>
<dbReference type="EMBL" id="JXTC01000229">
    <property type="protein sequence ID" value="PON80898.1"/>
    <property type="molecule type" value="Genomic_DNA"/>
</dbReference>
<sequence>MQHKAELAGGFDQYRVDERNNPCVTALHPSIKRHGLFKIRSAQMGVGVVLKHGCENMDVGPRHGVEDETGVRRRRVVARAAGDEQRAPAVEVVERVCDELRMELSEVAQIADFGRNAVHA</sequence>
<accession>A0A2P5E5T8</accession>
<organism evidence="1 2">
    <name type="scientific">Trema orientale</name>
    <name type="common">Charcoal tree</name>
    <name type="synonym">Celtis orientalis</name>
    <dbReference type="NCBI Taxonomy" id="63057"/>
    <lineage>
        <taxon>Eukaryota</taxon>
        <taxon>Viridiplantae</taxon>
        <taxon>Streptophyta</taxon>
        <taxon>Embryophyta</taxon>
        <taxon>Tracheophyta</taxon>
        <taxon>Spermatophyta</taxon>
        <taxon>Magnoliopsida</taxon>
        <taxon>eudicotyledons</taxon>
        <taxon>Gunneridae</taxon>
        <taxon>Pentapetalae</taxon>
        <taxon>rosids</taxon>
        <taxon>fabids</taxon>
        <taxon>Rosales</taxon>
        <taxon>Cannabaceae</taxon>
        <taxon>Trema</taxon>
    </lineage>
</organism>
<dbReference type="InParanoid" id="A0A2P5E5T8"/>
<dbReference type="Proteomes" id="UP000237000">
    <property type="component" value="Unassembled WGS sequence"/>
</dbReference>
<name>A0A2P5E5T8_TREOI</name>
<proteinExistence type="predicted"/>